<feature type="compositionally biased region" description="Basic and acidic residues" evidence="1">
    <location>
        <begin position="45"/>
        <end position="61"/>
    </location>
</feature>
<evidence type="ECO:0000256" key="1">
    <source>
        <dbReference type="SAM" id="MobiDB-lite"/>
    </source>
</evidence>
<organism evidence="2">
    <name type="scientific">Arion vulgaris</name>
    <dbReference type="NCBI Taxonomy" id="1028688"/>
    <lineage>
        <taxon>Eukaryota</taxon>
        <taxon>Metazoa</taxon>
        <taxon>Spiralia</taxon>
        <taxon>Lophotrochozoa</taxon>
        <taxon>Mollusca</taxon>
        <taxon>Gastropoda</taxon>
        <taxon>Heterobranchia</taxon>
        <taxon>Euthyneura</taxon>
        <taxon>Panpulmonata</taxon>
        <taxon>Eupulmonata</taxon>
        <taxon>Stylommatophora</taxon>
        <taxon>Helicina</taxon>
        <taxon>Arionoidea</taxon>
        <taxon>Arionidae</taxon>
        <taxon>Arion</taxon>
    </lineage>
</organism>
<dbReference type="EMBL" id="HACG01040019">
    <property type="protein sequence ID" value="CEK86884.1"/>
    <property type="molecule type" value="Transcribed_RNA"/>
</dbReference>
<accession>A0A0B7B0L4</accession>
<proteinExistence type="predicted"/>
<feature type="region of interest" description="Disordered" evidence="1">
    <location>
        <begin position="45"/>
        <end position="67"/>
    </location>
</feature>
<protein>
    <submittedName>
        <fullName evidence="2">Uncharacterized protein</fullName>
    </submittedName>
</protein>
<name>A0A0B7B0L4_9EUPU</name>
<reference evidence="2" key="1">
    <citation type="submission" date="2014-12" db="EMBL/GenBank/DDBJ databases">
        <title>Insight into the proteome of Arion vulgaris.</title>
        <authorList>
            <person name="Aradska J."/>
            <person name="Bulat T."/>
            <person name="Smidak R."/>
            <person name="Sarate P."/>
            <person name="Gangsoo J."/>
            <person name="Sialana F."/>
            <person name="Bilban M."/>
            <person name="Lubec G."/>
        </authorList>
    </citation>
    <scope>NUCLEOTIDE SEQUENCE</scope>
    <source>
        <tissue evidence="2">Skin</tissue>
    </source>
</reference>
<dbReference type="AlphaFoldDB" id="A0A0B7B0L4"/>
<evidence type="ECO:0000313" key="2">
    <source>
        <dbReference type="EMBL" id="CEK86884.1"/>
    </source>
</evidence>
<sequence>MRNVYIMCGCSNNLFRDNSQNHNESMTFSFLHICEEQTHSIRNVHSNDRRNHTHTQKENIRVKCLPH</sequence>
<gene>
    <name evidence="2" type="primary">ORF156134</name>
</gene>